<dbReference type="Proteomes" id="UP001142055">
    <property type="component" value="Chromosome 2"/>
</dbReference>
<dbReference type="GO" id="GO:0140932">
    <property type="term" value="F:5'-(N(7)-methyl 5'-triphosphoguanosine)-[mRNA] diphosphatase activity"/>
    <property type="evidence" value="ECO:0007669"/>
    <property type="project" value="UniProtKB-EC"/>
</dbReference>
<dbReference type="GO" id="GO:0006397">
    <property type="term" value="P:mRNA processing"/>
    <property type="evidence" value="ECO:0007669"/>
    <property type="project" value="UniProtKB-KW"/>
</dbReference>
<dbReference type="OMA" id="RAYFHYQ"/>
<dbReference type="SUPFAM" id="SSF102860">
    <property type="entry name" value="mRNA decapping enzyme DcpS N-terminal domain"/>
    <property type="match status" value="1"/>
</dbReference>
<protein>
    <recommendedName>
        <fullName evidence="4 8">m7GpppX diphosphatase</fullName>
        <ecNumber evidence="3 8">3.6.1.59</ecNumber>
    </recommendedName>
</protein>
<reference evidence="11" key="1">
    <citation type="submission" date="2022-12" db="EMBL/GenBank/DDBJ databases">
        <title>Genome assemblies of Blomia tropicalis.</title>
        <authorList>
            <person name="Cui Y."/>
        </authorList>
    </citation>
    <scope>NUCLEOTIDE SEQUENCE</scope>
    <source>
        <tissue evidence="11">Adult mites</tissue>
    </source>
</reference>
<evidence type="ECO:0000256" key="10">
    <source>
        <dbReference type="PIRSR" id="PIRSR028973-2"/>
    </source>
</evidence>
<dbReference type="GO" id="GO:0000932">
    <property type="term" value="C:P-body"/>
    <property type="evidence" value="ECO:0007669"/>
    <property type="project" value="TreeGrafter"/>
</dbReference>
<dbReference type="FunFam" id="3.30.428.10:FF:000006">
    <property type="entry name" value="m7GpppX diphosphatase"/>
    <property type="match status" value="1"/>
</dbReference>
<dbReference type="GO" id="GO:0000290">
    <property type="term" value="P:deadenylation-dependent decapping of nuclear-transcribed mRNA"/>
    <property type="evidence" value="ECO:0007669"/>
    <property type="project" value="UniProtKB-UniRule"/>
</dbReference>
<dbReference type="GO" id="GO:0005634">
    <property type="term" value="C:nucleus"/>
    <property type="evidence" value="ECO:0007669"/>
    <property type="project" value="UniProtKB-SubCell"/>
</dbReference>
<gene>
    <name evidence="11" type="ORF">RDWZM_004685</name>
</gene>
<evidence type="ECO:0000256" key="2">
    <source>
        <dbReference type="ARBA" id="ARBA00010208"/>
    </source>
</evidence>
<accession>A0A9Q0RK80</accession>
<dbReference type="InterPro" id="IPR011145">
    <property type="entry name" value="Scavenger_mRNA_decap_enz_N"/>
</dbReference>
<evidence type="ECO:0000256" key="7">
    <source>
        <dbReference type="ARBA" id="ARBA00048222"/>
    </source>
</evidence>
<evidence type="ECO:0000256" key="5">
    <source>
        <dbReference type="ARBA" id="ARBA00022801"/>
    </source>
</evidence>
<dbReference type="EMBL" id="JAPWDV010000002">
    <property type="protein sequence ID" value="KAJ6218873.1"/>
    <property type="molecule type" value="Genomic_DNA"/>
</dbReference>
<evidence type="ECO:0000256" key="4">
    <source>
        <dbReference type="ARBA" id="ARBA00015636"/>
    </source>
</evidence>
<feature type="binding site" evidence="10">
    <location>
        <position position="176"/>
    </location>
    <ligand>
        <name>substrate</name>
    </ligand>
</feature>
<dbReference type="SUPFAM" id="SSF54197">
    <property type="entry name" value="HIT-like"/>
    <property type="match status" value="1"/>
</dbReference>
<dbReference type="InterPro" id="IPR036265">
    <property type="entry name" value="HIT-like_sf"/>
</dbReference>
<keyword evidence="8" id="KW-0507">mRNA processing</keyword>
<proteinExistence type="inferred from homology"/>
<comment type="similarity">
    <text evidence="2 8">Belongs to the HIT family.</text>
</comment>
<keyword evidence="6 8" id="KW-0539">Nucleus</keyword>
<dbReference type="EC" id="3.6.1.59" evidence="3 8"/>
<evidence type="ECO:0000256" key="9">
    <source>
        <dbReference type="PIRSR" id="PIRSR028973-1"/>
    </source>
</evidence>
<comment type="function">
    <text evidence="8">Decapping scavenger enzyme that catalyzes the cleavage of a residual cap structure following the degradation of mRNAs by the 3'-&gt;5' exosome-mediated mRNA decay pathway.</text>
</comment>
<feature type="binding site" evidence="10">
    <location>
        <position position="197"/>
    </location>
    <ligand>
        <name>substrate</name>
    </ligand>
</feature>
<evidence type="ECO:0000313" key="12">
    <source>
        <dbReference type="Proteomes" id="UP001142055"/>
    </source>
</evidence>
<dbReference type="Gene3D" id="3.30.428.10">
    <property type="entry name" value="HIT-like"/>
    <property type="match status" value="1"/>
</dbReference>
<dbReference type="GO" id="GO:0000340">
    <property type="term" value="F:RNA 7-methylguanosine cap binding"/>
    <property type="evidence" value="ECO:0007669"/>
    <property type="project" value="UniProtKB-UniRule"/>
</dbReference>
<comment type="caution">
    <text evidence="11">The sequence shown here is derived from an EMBL/GenBank/DDBJ whole genome shotgun (WGS) entry which is preliminary data.</text>
</comment>
<dbReference type="PANTHER" id="PTHR12978">
    <property type="entry name" value="HISTIDINE TRIAD HIT PROTEIN MEMBER"/>
    <property type="match status" value="1"/>
</dbReference>
<sequence length="337" mass="39592">MTTISLHDDLLPLSENGGDKKEKLIALSDLQFVRFLNVSSKTKRVCVECLYHDEPAIIIMEKTQFDESFGENVASNFSSSLGSVKNLFRNDIYGTYFMQFVSKDSNDELNNLNQLFVSIIHPAKPNDIEKYLDHDRFLVQETGDHYRSVTKPFIDEQVSMPGHLQWVYNVLEHKAETDRIIHEENMDNNLGFMLCKDMKWKCENDQHLTDTEKVDIYCSAIVVRRDLHSLRDLTNEHLPLLEAIYERGRQVLADKYSIDPQQFRVFIHYQPSFYHLHVHFTHIKAEHIGFQAERSHMLSTVIANIRLMSDYYQRITLEFPLSTASKLKRELYIKKYY</sequence>
<feature type="binding site" evidence="10">
    <location>
        <position position="166"/>
    </location>
    <ligand>
        <name>substrate</name>
    </ligand>
</feature>
<comment type="catalytic activity">
    <reaction evidence="7 8">
        <text>a 5'-end (N(7)-methyl 5'-triphosphoguanosine)-ribonucleoside in mRNA + H2O = N(7)-methyl-GMP + a 5'-end diphospho-ribonucleoside in mRNA + 2 H(+)</text>
        <dbReference type="Rhea" id="RHEA:65388"/>
        <dbReference type="Rhea" id="RHEA-COMP:17165"/>
        <dbReference type="Rhea" id="RHEA-COMP:17167"/>
        <dbReference type="ChEBI" id="CHEBI:15377"/>
        <dbReference type="ChEBI" id="CHEBI:15378"/>
        <dbReference type="ChEBI" id="CHEBI:58285"/>
        <dbReference type="ChEBI" id="CHEBI:156461"/>
        <dbReference type="ChEBI" id="CHEBI:167616"/>
        <dbReference type="EC" id="3.6.1.59"/>
    </reaction>
</comment>
<evidence type="ECO:0000256" key="3">
    <source>
        <dbReference type="ARBA" id="ARBA00012520"/>
    </source>
</evidence>
<feature type="binding site" evidence="10">
    <location>
        <position position="199"/>
    </location>
    <ligand>
        <name>substrate</name>
    </ligand>
</feature>
<evidence type="ECO:0000256" key="1">
    <source>
        <dbReference type="ARBA" id="ARBA00004123"/>
    </source>
</evidence>
<organism evidence="11 12">
    <name type="scientific">Blomia tropicalis</name>
    <name type="common">Mite</name>
    <dbReference type="NCBI Taxonomy" id="40697"/>
    <lineage>
        <taxon>Eukaryota</taxon>
        <taxon>Metazoa</taxon>
        <taxon>Ecdysozoa</taxon>
        <taxon>Arthropoda</taxon>
        <taxon>Chelicerata</taxon>
        <taxon>Arachnida</taxon>
        <taxon>Acari</taxon>
        <taxon>Acariformes</taxon>
        <taxon>Sarcoptiformes</taxon>
        <taxon>Astigmata</taxon>
        <taxon>Glycyphagoidea</taxon>
        <taxon>Echimyopodidae</taxon>
        <taxon>Blomia</taxon>
    </lineage>
</organism>
<comment type="subcellular location">
    <subcellularLocation>
        <location evidence="1 8">Nucleus</location>
    </subcellularLocation>
</comment>
<dbReference type="PIRSF" id="PIRSF028973">
    <property type="entry name" value="Scavenger_mRNA_decap_enz"/>
    <property type="match status" value="1"/>
</dbReference>
<dbReference type="Pfam" id="PF05652">
    <property type="entry name" value="DcpS"/>
    <property type="match status" value="1"/>
</dbReference>
<evidence type="ECO:0000256" key="8">
    <source>
        <dbReference type="PIRNR" id="PIRNR028973"/>
    </source>
</evidence>
<evidence type="ECO:0000256" key="6">
    <source>
        <dbReference type="ARBA" id="ARBA00023242"/>
    </source>
</evidence>
<name>A0A9Q0RK80_BLOTA</name>
<feature type="active site" description="Nucleophile" evidence="9">
    <location>
        <position position="277"/>
    </location>
</feature>
<keyword evidence="5 8" id="KW-0378">Hydrolase</keyword>
<evidence type="ECO:0000313" key="11">
    <source>
        <dbReference type="EMBL" id="KAJ6218873.1"/>
    </source>
</evidence>
<dbReference type="Gene3D" id="3.30.200.40">
    <property type="entry name" value="Scavenger mRNA decapping enzyme, N-terminal domain"/>
    <property type="match status" value="1"/>
</dbReference>
<dbReference type="Pfam" id="PF11969">
    <property type="entry name" value="DcpS_C"/>
    <property type="match status" value="1"/>
</dbReference>
<dbReference type="InterPro" id="IPR008594">
    <property type="entry name" value="DcpS/DCS2"/>
</dbReference>
<dbReference type="AlphaFoldDB" id="A0A9Q0RK80"/>
<dbReference type="PANTHER" id="PTHR12978:SF0">
    <property type="entry name" value="M7GPPPX DIPHOSPHATASE"/>
    <property type="match status" value="1"/>
</dbReference>
<keyword evidence="12" id="KW-1185">Reference proteome</keyword>
<feature type="binding site" evidence="10">
    <location>
        <begin position="268"/>
        <end position="279"/>
    </location>
    <ligand>
        <name>substrate</name>
    </ligand>
</feature>